<evidence type="ECO:0000313" key="1">
    <source>
        <dbReference type="EMBL" id="CAD7626395.1"/>
    </source>
</evidence>
<evidence type="ECO:0000313" key="2">
    <source>
        <dbReference type="Proteomes" id="UP000759131"/>
    </source>
</evidence>
<protein>
    <submittedName>
        <fullName evidence="1">Uncharacterized protein</fullName>
    </submittedName>
</protein>
<accession>A0A7R9Q039</accession>
<reference evidence="1" key="1">
    <citation type="submission" date="2020-11" db="EMBL/GenBank/DDBJ databases">
        <authorList>
            <person name="Tran Van P."/>
        </authorList>
    </citation>
    <scope>NUCLEOTIDE SEQUENCE</scope>
</reference>
<name>A0A7R9Q039_9ACAR</name>
<proteinExistence type="predicted"/>
<dbReference type="EMBL" id="OC858383">
    <property type="protein sequence ID" value="CAD7626395.1"/>
    <property type="molecule type" value="Genomic_DNA"/>
</dbReference>
<dbReference type="EMBL" id="CAJPIZ010003808">
    <property type="protein sequence ID" value="CAG2106825.1"/>
    <property type="molecule type" value="Genomic_DNA"/>
</dbReference>
<gene>
    <name evidence="1" type="ORF">OSB1V03_LOCUS6828</name>
</gene>
<dbReference type="AlphaFoldDB" id="A0A7R9Q039"/>
<sequence length="76" mass="8958">MRDFATEYIKTIVSSALETLNSQPIDIDKCLIKTSRSDNQCFESGQWMSRIRQVFTRLMRSACLCKSKHQFRHRKS</sequence>
<keyword evidence="2" id="KW-1185">Reference proteome</keyword>
<dbReference type="Proteomes" id="UP000759131">
    <property type="component" value="Unassembled WGS sequence"/>
</dbReference>
<organism evidence="1">
    <name type="scientific">Medioppia subpectinata</name>
    <dbReference type="NCBI Taxonomy" id="1979941"/>
    <lineage>
        <taxon>Eukaryota</taxon>
        <taxon>Metazoa</taxon>
        <taxon>Ecdysozoa</taxon>
        <taxon>Arthropoda</taxon>
        <taxon>Chelicerata</taxon>
        <taxon>Arachnida</taxon>
        <taxon>Acari</taxon>
        <taxon>Acariformes</taxon>
        <taxon>Sarcoptiformes</taxon>
        <taxon>Oribatida</taxon>
        <taxon>Brachypylina</taxon>
        <taxon>Oppioidea</taxon>
        <taxon>Oppiidae</taxon>
        <taxon>Medioppia</taxon>
    </lineage>
</organism>